<dbReference type="EMBL" id="JBBHLL010000018">
    <property type="protein sequence ID" value="KAK7830368.1"/>
    <property type="molecule type" value="Genomic_DNA"/>
</dbReference>
<sequence length="68" mass="7969">MHVFHGVQKLQPCLSLSYRSSNFALCPAHGLHMIEKPVQQQQSREELDELFHHILKVSKLGWEIKNEF</sequence>
<proteinExistence type="predicted"/>
<keyword evidence="2" id="KW-1185">Reference proteome</keyword>
<name>A0AAW0JUB8_MYOGA</name>
<dbReference type="AlphaFoldDB" id="A0AAW0JUB8"/>
<reference evidence="1 2" key="1">
    <citation type="journal article" date="2023" name="bioRxiv">
        <title>Conserved and derived expression patterns and positive selection on dental genes reveal complex evolutionary context of ever-growing rodent molars.</title>
        <authorList>
            <person name="Calamari Z.T."/>
            <person name="Song A."/>
            <person name="Cohen E."/>
            <person name="Akter M."/>
            <person name="Roy R.D."/>
            <person name="Hallikas O."/>
            <person name="Christensen M.M."/>
            <person name="Li P."/>
            <person name="Marangoni P."/>
            <person name="Jernvall J."/>
            <person name="Klein O.D."/>
        </authorList>
    </citation>
    <scope>NUCLEOTIDE SEQUENCE [LARGE SCALE GENOMIC DNA]</scope>
    <source>
        <strain evidence="1">V071</strain>
    </source>
</reference>
<evidence type="ECO:0000313" key="1">
    <source>
        <dbReference type="EMBL" id="KAK7830368.1"/>
    </source>
</evidence>
<protein>
    <submittedName>
        <fullName evidence="1">Uncharacterized protein</fullName>
    </submittedName>
</protein>
<dbReference type="Proteomes" id="UP001488838">
    <property type="component" value="Unassembled WGS sequence"/>
</dbReference>
<accession>A0AAW0JUB8</accession>
<organism evidence="1 2">
    <name type="scientific">Myodes glareolus</name>
    <name type="common">Bank vole</name>
    <name type="synonym">Clethrionomys glareolus</name>
    <dbReference type="NCBI Taxonomy" id="447135"/>
    <lineage>
        <taxon>Eukaryota</taxon>
        <taxon>Metazoa</taxon>
        <taxon>Chordata</taxon>
        <taxon>Craniata</taxon>
        <taxon>Vertebrata</taxon>
        <taxon>Euteleostomi</taxon>
        <taxon>Mammalia</taxon>
        <taxon>Eutheria</taxon>
        <taxon>Euarchontoglires</taxon>
        <taxon>Glires</taxon>
        <taxon>Rodentia</taxon>
        <taxon>Myomorpha</taxon>
        <taxon>Muroidea</taxon>
        <taxon>Cricetidae</taxon>
        <taxon>Arvicolinae</taxon>
        <taxon>Myodes</taxon>
    </lineage>
</organism>
<gene>
    <name evidence="1" type="ORF">U0070_018876</name>
</gene>
<evidence type="ECO:0000313" key="2">
    <source>
        <dbReference type="Proteomes" id="UP001488838"/>
    </source>
</evidence>
<comment type="caution">
    <text evidence="1">The sequence shown here is derived from an EMBL/GenBank/DDBJ whole genome shotgun (WGS) entry which is preliminary data.</text>
</comment>